<accession>A0ABZ2E7G7</accession>
<sequence>MLVNGGVIPVLDHDGKEITGIADKFFNKLSFTLTTYDQKFEPPVSIRGLKGYLVLKTTITAGINFKTSRSRVYLLNKEGNWFNCTVESISHAKGTIHNYKYDIASISEFYQYKEYHSGSANQSSGTYDHNLHGKVEGILYY</sequence>
<evidence type="ECO:0000313" key="2">
    <source>
        <dbReference type="Proteomes" id="UP001318120"/>
    </source>
</evidence>
<dbReference type="Proteomes" id="UP001318120">
    <property type="component" value="Chromosome"/>
</dbReference>
<dbReference type="GeneID" id="93113978"/>
<name>A0ABZ2E7G7_9BACT</name>
<gene>
    <name evidence="1" type="ORF">CVIC9261_07675</name>
</gene>
<protein>
    <recommendedName>
        <fullName evidence="3">Phage tail protein</fullName>
    </recommendedName>
</protein>
<keyword evidence="2" id="KW-1185">Reference proteome</keyword>
<organism evidence="1 2">
    <name type="scientific">Campylobacter vicugnae</name>
    <dbReference type="NCBI Taxonomy" id="1660076"/>
    <lineage>
        <taxon>Bacteria</taxon>
        <taxon>Pseudomonadati</taxon>
        <taxon>Campylobacterota</taxon>
        <taxon>Epsilonproteobacteria</taxon>
        <taxon>Campylobacterales</taxon>
        <taxon>Campylobacteraceae</taxon>
        <taxon>Campylobacter</taxon>
    </lineage>
</organism>
<proteinExistence type="predicted"/>
<dbReference type="RefSeq" id="WP_086257267.1">
    <property type="nucleotide sequence ID" value="NZ_CP144916.1"/>
</dbReference>
<dbReference type="EMBL" id="CP144916">
    <property type="protein sequence ID" value="WWC41577.1"/>
    <property type="molecule type" value="Genomic_DNA"/>
</dbReference>
<reference evidence="1 2" key="1">
    <citation type="journal article" date="2017" name="Genome Biol. Evol.">
        <title>Comparative Genomic Analysis Identifies a Campylobacter Clade Deficient in Selenium Metabolism.</title>
        <authorList>
            <person name="Miller W.G."/>
            <person name="Yee E."/>
            <person name="Lopes B.S."/>
            <person name="Chapman M.H."/>
            <person name="Huynh S."/>
            <person name="Bono J.L."/>
            <person name="Parker C.T."/>
            <person name="Strachan N.J.C."/>
            <person name="Forbes K.J."/>
        </authorList>
    </citation>
    <scope>NUCLEOTIDE SEQUENCE [LARGE SCALE GENOMIC DNA]</scope>
    <source>
        <strain evidence="1 2">RM9261</strain>
    </source>
</reference>
<evidence type="ECO:0000313" key="1">
    <source>
        <dbReference type="EMBL" id="WWC41577.1"/>
    </source>
</evidence>
<evidence type="ECO:0008006" key="3">
    <source>
        <dbReference type="Google" id="ProtNLM"/>
    </source>
</evidence>